<organism evidence="7 8">
    <name type="scientific">Merdimonas faecis</name>
    <dbReference type="NCBI Taxonomy" id="1653435"/>
    <lineage>
        <taxon>Bacteria</taxon>
        <taxon>Bacillati</taxon>
        <taxon>Bacillota</taxon>
        <taxon>Clostridia</taxon>
        <taxon>Lachnospirales</taxon>
        <taxon>Lachnospiraceae</taxon>
        <taxon>Merdimonas</taxon>
    </lineage>
</organism>
<name>A0A9D2VZ39_9FIRM</name>
<reference evidence="7" key="1">
    <citation type="journal article" date="2021" name="PeerJ">
        <title>Extensive microbial diversity within the chicken gut microbiome revealed by metagenomics and culture.</title>
        <authorList>
            <person name="Gilroy R."/>
            <person name="Ravi A."/>
            <person name="Getino M."/>
            <person name="Pursley I."/>
            <person name="Horton D.L."/>
            <person name="Alikhan N.F."/>
            <person name="Baker D."/>
            <person name="Gharbi K."/>
            <person name="Hall N."/>
            <person name="Watson M."/>
            <person name="Adriaenssens E.M."/>
            <person name="Foster-Nyarko E."/>
            <person name="Jarju S."/>
            <person name="Secka A."/>
            <person name="Antonio M."/>
            <person name="Oren A."/>
            <person name="Chaudhuri R.R."/>
            <person name="La Ragione R."/>
            <person name="Hildebrand F."/>
            <person name="Pallen M.J."/>
        </authorList>
    </citation>
    <scope>NUCLEOTIDE SEQUENCE</scope>
    <source>
        <strain evidence="7">USAMLcec4-12693</strain>
    </source>
</reference>
<feature type="transmembrane region" description="Helical" evidence="5">
    <location>
        <begin position="248"/>
        <end position="274"/>
    </location>
</feature>
<comment type="caution">
    <text evidence="7">The sequence shown here is derived from an EMBL/GenBank/DDBJ whole genome shotgun (WGS) entry which is preliminary data.</text>
</comment>
<evidence type="ECO:0000256" key="1">
    <source>
        <dbReference type="ARBA" id="ARBA00004141"/>
    </source>
</evidence>
<protein>
    <submittedName>
        <fullName evidence="7">ABC transporter permease</fullName>
    </submittedName>
</protein>
<evidence type="ECO:0000259" key="6">
    <source>
        <dbReference type="Pfam" id="PF12698"/>
    </source>
</evidence>
<reference evidence="7" key="2">
    <citation type="submission" date="2021-09" db="EMBL/GenBank/DDBJ databases">
        <authorList>
            <person name="Gilroy R."/>
        </authorList>
    </citation>
    <scope>NUCLEOTIDE SEQUENCE</scope>
    <source>
        <strain evidence="7">USAMLcec4-12693</strain>
    </source>
</reference>
<dbReference type="Pfam" id="PF12698">
    <property type="entry name" value="ABC2_membrane_3"/>
    <property type="match status" value="1"/>
</dbReference>
<proteinExistence type="predicted"/>
<sequence length="423" mass="46268">MWRRVFGAELKRLLKTRSILILMAAAVVLAPVLAYFPASFASYTYRDDSGREVTAEGREALLLERENQGEFQGEITGKVLTAALKRYQDFADGYEGGLPDGIYDERVEASDYYEKVSNVDGLLNRVNEAYADPRTGIAPGLEALTEEETEGFYEQCRQHLRELLYLEGGEGERTANAVRQAEALYDQVKMPFTYEPGVTADALEYVGIYVFLLVMIGTFLLVPVFASDRQTQADQILKCTREGKTCLAVSRILAGLLIVTVLYVVCMTLFLALLNASFDFKGLDTSLQLLVSVAVFLPVTVGQMEFLIAGAGLVSLLAVAGFTLFLSGRMKSVAAASVTAFVFLVLPVIFYMMLGNNLGNWIRCLLPAGGVGMVNSFTYAALNTDFAYVGNQAVWLPCVMMTAAAAEAVLFTVLGVAGWCRKK</sequence>
<evidence type="ECO:0000313" key="7">
    <source>
        <dbReference type="EMBL" id="HJH50827.1"/>
    </source>
</evidence>
<accession>A0A9D2VZ39</accession>
<keyword evidence="3 5" id="KW-1133">Transmembrane helix</keyword>
<feature type="transmembrane region" description="Helical" evidence="5">
    <location>
        <begin position="206"/>
        <end position="227"/>
    </location>
</feature>
<feature type="transmembrane region" description="Helical" evidence="5">
    <location>
        <begin position="306"/>
        <end position="327"/>
    </location>
</feature>
<evidence type="ECO:0000256" key="3">
    <source>
        <dbReference type="ARBA" id="ARBA00022989"/>
    </source>
</evidence>
<comment type="subcellular location">
    <subcellularLocation>
        <location evidence="1">Membrane</location>
        <topology evidence="1">Multi-pass membrane protein</topology>
    </subcellularLocation>
</comment>
<evidence type="ECO:0000256" key="2">
    <source>
        <dbReference type="ARBA" id="ARBA00022692"/>
    </source>
</evidence>
<keyword evidence="2 5" id="KW-0812">Transmembrane</keyword>
<dbReference type="EMBL" id="DYXE01000089">
    <property type="protein sequence ID" value="HJH50827.1"/>
    <property type="molecule type" value="Genomic_DNA"/>
</dbReference>
<evidence type="ECO:0000256" key="4">
    <source>
        <dbReference type="ARBA" id="ARBA00023136"/>
    </source>
</evidence>
<gene>
    <name evidence="7" type="ORF">K8V39_11250</name>
</gene>
<dbReference type="Proteomes" id="UP000813420">
    <property type="component" value="Unassembled WGS sequence"/>
</dbReference>
<dbReference type="InterPro" id="IPR013525">
    <property type="entry name" value="ABC2_TM"/>
</dbReference>
<dbReference type="RefSeq" id="WP_277272496.1">
    <property type="nucleotide sequence ID" value="NZ_DYXE01000089.1"/>
</dbReference>
<dbReference type="AlphaFoldDB" id="A0A9D2VZ39"/>
<evidence type="ECO:0000256" key="5">
    <source>
        <dbReference type="SAM" id="Phobius"/>
    </source>
</evidence>
<evidence type="ECO:0000313" key="8">
    <source>
        <dbReference type="Proteomes" id="UP000813420"/>
    </source>
</evidence>
<keyword evidence="4 5" id="KW-0472">Membrane</keyword>
<feature type="transmembrane region" description="Helical" evidence="5">
    <location>
        <begin position="333"/>
        <end position="354"/>
    </location>
</feature>
<feature type="transmembrane region" description="Helical" evidence="5">
    <location>
        <begin position="394"/>
        <end position="420"/>
    </location>
</feature>
<feature type="domain" description="ABC-2 type transporter transmembrane" evidence="6">
    <location>
        <begin position="205"/>
        <end position="411"/>
    </location>
</feature>